<reference evidence="2" key="1">
    <citation type="journal article" date="2019" name="Int. J. Syst. Evol. Microbiol.">
        <title>The Global Catalogue of Microorganisms (GCM) 10K type strain sequencing project: providing services to taxonomists for standard genome sequencing and annotation.</title>
        <authorList>
            <consortium name="The Broad Institute Genomics Platform"/>
            <consortium name="The Broad Institute Genome Sequencing Center for Infectious Disease"/>
            <person name="Wu L."/>
            <person name="Ma J."/>
        </authorList>
    </citation>
    <scope>NUCLEOTIDE SEQUENCE [LARGE SCALE GENOMIC DNA]</scope>
    <source>
        <strain evidence="2">JCM 3389</strain>
    </source>
</reference>
<dbReference type="PROSITE" id="PS51257">
    <property type="entry name" value="PROKAR_LIPOPROTEIN"/>
    <property type="match status" value="1"/>
</dbReference>
<name>A0ABW4Y651_9FLAO</name>
<dbReference type="RefSeq" id="WP_379832224.1">
    <property type="nucleotide sequence ID" value="NZ_JBHUHU010000005.1"/>
</dbReference>
<comment type="caution">
    <text evidence="1">The sequence shown here is derived from an EMBL/GenBank/DDBJ whole genome shotgun (WGS) entry which is preliminary data.</text>
</comment>
<evidence type="ECO:0000313" key="1">
    <source>
        <dbReference type="EMBL" id="MFD2101659.1"/>
    </source>
</evidence>
<accession>A0ABW4Y651</accession>
<evidence type="ECO:0000313" key="2">
    <source>
        <dbReference type="Proteomes" id="UP001597342"/>
    </source>
</evidence>
<organism evidence="1 2">
    <name type="scientific">Flagellimonas iocasae</name>
    <dbReference type="NCBI Taxonomy" id="2055905"/>
    <lineage>
        <taxon>Bacteria</taxon>
        <taxon>Pseudomonadati</taxon>
        <taxon>Bacteroidota</taxon>
        <taxon>Flavobacteriia</taxon>
        <taxon>Flavobacteriales</taxon>
        <taxon>Flavobacteriaceae</taxon>
        <taxon>Flagellimonas</taxon>
    </lineage>
</organism>
<keyword evidence="2" id="KW-1185">Reference proteome</keyword>
<gene>
    <name evidence="1" type="ORF">ACFSJE_17845</name>
</gene>
<proteinExistence type="predicted"/>
<evidence type="ECO:0008006" key="3">
    <source>
        <dbReference type="Google" id="ProtNLM"/>
    </source>
</evidence>
<dbReference type="Proteomes" id="UP001597342">
    <property type="component" value="Unassembled WGS sequence"/>
</dbReference>
<dbReference type="EMBL" id="JBHUHU010000005">
    <property type="protein sequence ID" value="MFD2101659.1"/>
    <property type="molecule type" value="Genomic_DNA"/>
</dbReference>
<sequence>MRRLFFQFLGGLMLCFFLQSCSEEQNFDQFDDLSITPTVASSIFYLESDEASINEVDSGPFYYQTVNFDAFNEEFVAERLIEGTISYEIENTTSKSLQVSIEFLDEGGNVLDIENFNIEPNLPEPSTRDVTYGPTGKSLNILAATSGLRVTGNNMSDDTSVSNASDPKVILRSAAEFIFRLK</sequence>
<protein>
    <recommendedName>
        <fullName evidence="3">Lipoprotein</fullName>
    </recommendedName>
</protein>